<feature type="transmembrane region" description="Helical" evidence="3">
    <location>
        <begin position="416"/>
        <end position="435"/>
    </location>
</feature>
<feature type="transmembrane region" description="Helical" evidence="3">
    <location>
        <begin position="246"/>
        <end position="266"/>
    </location>
</feature>
<dbReference type="Gene3D" id="1.20.58.390">
    <property type="entry name" value="Neurotransmitter-gated ion-channel transmembrane domain"/>
    <property type="match status" value="1"/>
</dbReference>
<dbReference type="OrthoDB" id="5872806at2759"/>
<feature type="transmembrane region" description="Helical" evidence="3">
    <location>
        <begin position="305"/>
        <end position="323"/>
    </location>
</feature>
<gene>
    <name evidence="4" type="ORF">X798_04813</name>
</gene>
<sequence>MQQLSLQTFIVCMTVTIKLTFGRVIAITNRNTTTKTTMIDSNKEAKISVKILNIFSFLEKKNLQIGLTIESISDFNLKQSNFKASVSLLMVVEKSGRPPGSIIVRYDQYLYPFSDLQFTGNKARPKDAYRLLISASDGTTSTRSNYELEIHCPFNLKHYPFDSHYCPIDIYAGKHPSRQLSLSWYYSDGARLNASIGPISMQTSLVSSENCNFEGIYAVTELNTASARFSCLRVQLHFHRPFQTSFFRYFLPTIILVALTWIIFYIERQRLQSRITIVAISSLLTFFCVLISFILAMLWNNEVPSTAYLTAADVWVIAVHILMKMSHKQLLLANRNESVRAESQYRREKQAAKRGRSISPRPLIANGRMFEMKHLDQDFLGSTSTSNYDTLINDYFHRWSDYYSITAARVDLSARIILPLAYGIVASLYFSFYLFL</sequence>
<dbReference type="PANTHER" id="PTHR18945">
    <property type="entry name" value="NEUROTRANSMITTER GATED ION CHANNEL"/>
    <property type="match status" value="1"/>
</dbReference>
<dbReference type="SUPFAM" id="SSF63712">
    <property type="entry name" value="Nicotinic receptor ligand binding domain-like"/>
    <property type="match status" value="1"/>
</dbReference>
<dbReference type="InterPro" id="IPR018000">
    <property type="entry name" value="Neurotransmitter_ion_chnl_CS"/>
</dbReference>
<evidence type="ECO:0000256" key="3">
    <source>
        <dbReference type="SAM" id="Phobius"/>
    </source>
</evidence>
<name>A0A238BS70_9BILA</name>
<dbReference type="Gene3D" id="2.70.170.10">
    <property type="entry name" value="Neurotransmitter-gated ion-channel ligand-binding domain"/>
    <property type="match status" value="1"/>
</dbReference>
<evidence type="ECO:0000313" key="4">
    <source>
        <dbReference type="EMBL" id="OZC08197.1"/>
    </source>
</evidence>
<feature type="transmembrane region" description="Helical" evidence="3">
    <location>
        <begin position="278"/>
        <end position="299"/>
    </location>
</feature>
<dbReference type="InterPro" id="IPR006201">
    <property type="entry name" value="Neur_channel"/>
</dbReference>
<dbReference type="SUPFAM" id="SSF90112">
    <property type="entry name" value="Neurotransmitter-gated ion-channel transmembrane pore"/>
    <property type="match status" value="1"/>
</dbReference>
<comment type="subcellular location">
    <subcellularLocation>
        <location evidence="1">Membrane</location>
        <topology evidence="1">Multi-pass membrane protein</topology>
    </subcellularLocation>
</comment>
<dbReference type="AlphaFoldDB" id="A0A238BS70"/>
<dbReference type="GO" id="GO:0016020">
    <property type="term" value="C:membrane"/>
    <property type="evidence" value="ECO:0007669"/>
    <property type="project" value="UniProtKB-SubCell"/>
</dbReference>
<proteinExistence type="predicted"/>
<dbReference type="InterPro" id="IPR036734">
    <property type="entry name" value="Neur_chan_lig-bd_sf"/>
</dbReference>
<dbReference type="EMBL" id="KZ270013">
    <property type="protein sequence ID" value="OZC08197.1"/>
    <property type="molecule type" value="Genomic_DNA"/>
</dbReference>
<evidence type="ECO:0000256" key="1">
    <source>
        <dbReference type="ARBA" id="ARBA00004141"/>
    </source>
</evidence>
<dbReference type="PROSITE" id="PS00236">
    <property type="entry name" value="NEUROTR_ION_CHANNEL"/>
    <property type="match status" value="1"/>
</dbReference>
<dbReference type="InterPro" id="IPR038050">
    <property type="entry name" value="Neuro_actylchol_rec"/>
</dbReference>
<evidence type="ECO:0000256" key="2">
    <source>
        <dbReference type="ARBA" id="ARBA00023136"/>
    </source>
</evidence>
<dbReference type="Proteomes" id="UP000242913">
    <property type="component" value="Unassembled WGS sequence"/>
</dbReference>
<evidence type="ECO:0000313" key="5">
    <source>
        <dbReference type="Proteomes" id="UP000242913"/>
    </source>
</evidence>
<keyword evidence="3" id="KW-1133">Transmembrane helix</keyword>
<protein>
    <submittedName>
        <fullName evidence="4">Uncharacterized protein</fullName>
    </submittedName>
</protein>
<keyword evidence="5" id="KW-1185">Reference proteome</keyword>
<accession>A0A238BS70</accession>
<keyword evidence="3" id="KW-0812">Transmembrane</keyword>
<dbReference type="GO" id="GO:0004888">
    <property type="term" value="F:transmembrane signaling receptor activity"/>
    <property type="evidence" value="ECO:0007669"/>
    <property type="project" value="InterPro"/>
</dbReference>
<reference evidence="4 5" key="1">
    <citation type="submission" date="2015-12" db="EMBL/GenBank/DDBJ databases">
        <title>Draft genome of the nematode, Onchocerca flexuosa.</title>
        <authorList>
            <person name="Mitreva M."/>
        </authorList>
    </citation>
    <scope>NUCLEOTIDE SEQUENCE [LARGE SCALE GENOMIC DNA]</scope>
    <source>
        <strain evidence="4">Red Deer</strain>
    </source>
</reference>
<dbReference type="GO" id="GO:0005230">
    <property type="term" value="F:extracellular ligand-gated monoatomic ion channel activity"/>
    <property type="evidence" value="ECO:0007669"/>
    <property type="project" value="InterPro"/>
</dbReference>
<keyword evidence="2 3" id="KW-0472">Membrane</keyword>
<dbReference type="InterPro" id="IPR036719">
    <property type="entry name" value="Neuro-gated_channel_TM_sf"/>
</dbReference>
<organism evidence="4 5">
    <name type="scientific">Onchocerca flexuosa</name>
    <dbReference type="NCBI Taxonomy" id="387005"/>
    <lineage>
        <taxon>Eukaryota</taxon>
        <taxon>Metazoa</taxon>
        <taxon>Ecdysozoa</taxon>
        <taxon>Nematoda</taxon>
        <taxon>Chromadorea</taxon>
        <taxon>Rhabditida</taxon>
        <taxon>Spirurina</taxon>
        <taxon>Spiruromorpha</taxon>
        <taxon>Filarioidea</taxon>
        <taxon>Onchocercidae</taxon>
        <taxon>Onchocerca</taxon>
    </lineage>
</organism>